<dbReference type="GO" id="GO:0004852">
    <property type="term" value="F:uroporphyrinogen-III synthase activity"/>
    <property type="evidence" value="ECO:0007669"/>
    <property type="project" value="InterPro"/>
</dbReference>
<name>A0A0A2M283_9FLAO</name>
<organism evidence="2 3">
    <name type="scientific">Flavobacterium rivuli WB 3.3-2 = DSM 21788</name>
    <dbReference type="NCBI Taxonomy" id="1121895"/>
    <lineage>
        <taxon>Bacteria</taxon>
        <taxon>Pseudomonadati</taxon>
        <taxon>Bacteroidota</taxon>
        <taxon>Flavobacteriia</taxon>
        <taxon>Flavobacteriales</taxon>
        <taxon>Flavobacteriaceae</taxon>
        <taxon>Flavobacterium</taxon>
    </lineage>
</organism>
<protein>
    <submittedName>
        <fullName evidence="2">Uroporphyrinogen III synthase</fullName>
    </submittedName>
</protein>
<dbReference type="Gene3D" id="3.40.50.10090">
    <property type="match status" value="2"/>
</dbReference>
<dbReference type="RefSeq" id="WP_020213999.1">
    <property type="nucleotide sequence ID" value="NZ_JRLX01000017.1"/>
</dbReference>
<dbReference type="GO" id="GO:0006780">
    <property type="term" value="P:uroporphyrinogen III biosynthetic process"/>
    <property type="evidence" value="ECO:0007669"/>
    <property type="project" value="InterPro"/>
</dbReference>
<dbReference type="CDD" id="cd06578">
    <property type="entry name" value="HemD"/>
    <property type="match status" value="1"/>
</dbReference>
<dbReference type="InterPro" id="IPR036108">
    <property type="entry name" value="4pyrrol_syn_uPrphyn_synt_sf"/>
</dbReference>
<dbReference type="InterPro" id="IPR039793">
    <property type="entry name" value="UROS/Hem4"/>
</dbReference>
<dbReference type="PANTHER" id="PTHR12390:SF0">
    <property type="entry name" value="UROPORPHYRINOGEN-III SYNTHASE"/>
    <property type="match status" value="1"/>
</dbReference>
<comment type="caution">
    <text evidence="2">The sequence shown here is derived from an EMBL/GenBank/DDBJ whole genome shotgun (WGS) entry which is preliminary data.</text>
</comment>
<dbReference type="STRING" id="1121895.GCA_000378485_02826"/>
<dbReference type="SUPFAM" id="SSF69618">
    <property type="entry name" value="HemD-like"/>
    <property type="match status" value="1"/>
</dbReference>
<dbReference type="eggNOG" id="COG1587">
    <property type="taxonomic scope" value="Bacteria"/>
</dbReference>
<dbReference type="PANTHER" id="PTHR12390">
    <property type="entry name" value="UROPORPHYRINOGEN III SYNTHASE"/>
    <property type="match status" value="1"/>
</dbReference>
<dbReference type="GO" id="GO:0005829">
    <property type="term" value="C:cytosol"/>
    <property type="evidence" value="ECO:0007669"/>
    <property type="project" value="TreeGrafter"/>
</dbReference>
<gene>
    <name evidence="2" type="ORF">Q765_14755</name>
</gene>
<evidence type="ECO:0000313" key="3">
    <source>
        <dbReference type="Proteomes" id="UP000030152"/>
    </source>
</evidence>
<dbReference type="Pfam" id="PF02602">
    <property type="entry name" value="HEM4"/>
    <property type="match status" value="1"/>
</dbReference>
<sequence>MAAARVLSTKKLQPNQKHYLLNAGLSVIEADFIGVNYKPFTIQHTNTNLIFTSKNAFKSFLLNDNAVKFKDSVIFCVGSKTKETIEKNGYTVLAYADTAEQLSDIIIKDHADESFTFFSGSMRRDTLPDALAKANITVDEVEVYETILTPHTIKSQPDGLLFFSPSAIASYLSANAVTTEVCFCIGATTAAALNGITNNVIVANKPSVENVIIQCINHYKN</sequence>
<accession>A0A0A2M283</accession>
<evidence type="ECO:0000313" key="2">
    <source>
        <dbReference type="EMBL" id="KGO85681.1"/>
    </source>
</evidence>
<dbReference type="EMBL" id="JRLX01000017">
    <property type="protein sequence ID" value="KGO85681.1"/>
    <property type="molecule type" value="Genomic_DNA"/>
</dbReference>
<dbReference type="AlphaFoldDB" id="A0A0A2M283"/>
<proteinExistence type="predicted"/>
<reference evidence="2 3" key="1">
    <citation type="submission" date="2013-09" db="EMBL/GenBank/DDBJ databases">
        <authorList>
            <person name="Zeng Z."/>
            <person name="Chen C."/>
        </authorList>
    </citation>
    <scope>NUCLEOTIDE SEQUENCE [LARGE SCALE GENOMIC DNA]</scope>
    <source>
        <strain evidence="2 3">WB 3.3-2</strain>
    </source>
</reference>
<evidence type="ECO:0000259" key="1">
    <source>
        <dbReference type="Pfam" id="PF02602"/>
    </source>
</evidence>
<keyword evidence="3" id="KW-1185">Reference proteome</keyword>
<dbReference type="Proteomes" id="UP000030152">
    <property type="component" value="Unassembled WGS sequence"/>
</dbReference>
<feature type="domain" description="Tetrapyrrole biosynthesis uroporphyrinogen III synthase" evidence="1">
    <location>
        <begin position="45"/>
        <end position="211"/>
    </location>
</feature>
<dbReference type="OrthoDB" id="1523900at2"/>
<dbReference type="InterPro" id="IPR003754">
    <property type="entry name" value="4pyrrol_synth_uPrphyn_synth"/>
</dbReference>